<dbReference type="GO" id="GO:0030368">
    <property type="term" value="F:interleukin-17 receptor activity"/>
    <property type="evidence" value="ECO:0007669"/>
    <property type="project" value="InterPro"/>
</dbReference>
<evidence type="ECO:0000256" key="4">
    <source>
        <dbReference type="ARBA" id="ARBA00022692"/>
    </source>
</evidence>
<dbReference type="Gene3D" id="3.40.50.11530">
    <property type="match status" value="1"/>
</dbReference>
<comment type="caution">
    <text evidence="15">The sequence shown here is derived from an EMBL/GenBank/DDBJ whole genome shotgun (WGS) entry which is preliminary data.</text>
</comment>
<dbReference type="InterPro" id="IPR039465">
    <property type="entry name" value="IL-17_rcpt-like"/>
</dbReference>
<feature type="transmembrane region" description="Helical" evidence="12">
    <location>
        <begin position="453"/>
        <end position="478"/>
    </location>
</feature>
<dbReference type="InterPro" id="IPR013568">
    <property type="entry name" value="SEFIR_dom"/>
</dbReference>
<keyword evidence="3" id="KW-1003">Cell membrane</keyword>
<evidence type="ECO:0000256" key="7">
    <source>
        <dbReference type="ARBA" id="ARBA00023136"/>
    </source>
</evidence>
<reference evidence="15" key="1">
    <citation type="journal article" date="2023" name="Science">
        <title>Genome structures resolve the early diversification of teleost fishes.</title>
        <authorList>
            <person name="Parey E."/>
            <person name="Louis A."/>
            <person name="Montfort J."/>
            <person name="Bouchez O."/>
            <person name="Roques C."/>
            <person name="Iampietro C."/>
            <person name="Lluch J."/>
            <person name="Castinel A."/>
            <person name="Donnadieu C."/>
            <person name="Desvignes T."/>
            <person name="Floi Bucao C."/>
            <person name="Jouanno E."/>
            <person name="Wen M."/>
            <person name="Mejri S."/>
            <person name="Dirks R."/>
            <person name="Jansen H."/>
            <person name="Henkel C."/>
            <person name="Chen W.J."/>
            <person name="Zahm M."/>
            <person name="Cabau C."/>
            <person name="Klopp C."/>
            <person name="Thompson A.W."/>
            <person name="Robinson-Rechavi M."/>
            <person name="Braasch I."/>
            <person name="Lecointre G."/>
            <person name="Bobe J."/>
            <person name="Postlethwait J.H."/>
            <person name="Berthelot C."/>
            <person name="Roest Crollius H."/>
            <person name="Guiguen Y."/>
        </authorList>
    </citation>
    <scope>NUCLEOTIDE SEQUENCE</scope>
    <source>
        <strain evidence="15">Concon-B</strain>
    </source>
</reference>
<dbReference type="Pfam" id="PF08357">
    <property type="entry name" value="SEFIR"/>
    <property type="match status" value="1"/>
</dbReference>
<feature type="region of interest" description="Disordered" evidence="11">
    <location>
        <begin position="580"/>
        <end position="616"/>
    </location>
</feature>
<evidence type="ECO:0000256" key="11">
    <source>
        <dbReference type="SAM" id="MobiDB-lite"/>
    </source>
</evidence>
<comment type="subcellular location">
    <subcellularLocation>
        <location evidence="1">Cell membrane</location>
        <topology evidence="1">Single-pass membrane protein</topology>
    </subcellularLocation>
    <subcellularLocation>
        <location evidence="2">Membrane</location>
        <topology evidence="2">Single-pass type I membrane protein</topology>
    </subcellularLocation>
</comment>
<evidence type="ECO:0000256" key="12">
    <source>
        <dbReference type="SAM" id="Phobius"/>
    </source>
</evidence>
<organism evidence="15 16">
    <name type="scientific">Conger conger</name>
    <name type="common">Conger eel</name>
    <name type="synonym">Muraena conger</name>
    <dbReference type="NCBI Taxonomy" id="82655"/>
    <lineage>
        <taxon>Eukaryota</taxon>
        <taxon>Metazoa</taxon>
        <taxon>Chordata</taxon>
        <taxon>Craniata</taxon>
        <taxon>Vertebrata</taxon>
        <taxon>Euteleostomi</taxon>
        <taxon>Actinopterygii</taxon>
        <taxon>Neopterygii</taxon>
        <taxon>Teleostei</taxon>
        <taxon>Anguilliformes</taxon>
        <taxon>Congridae</taxon>
        <taxon>Conger</taxon>
    </lineage>
</organism>
<evidence type="ECO:0000256" key="9">
    <source>
        <dbReference type="ARBA" id="ARBA00023180"/>
    </source>
</evidence>
<sequence length="782" mass="86997">MLTFVVAAEGIPYADVNTVRPGPRDTGHWEPWLELSTPGSRFVRVQVHVTAKVKNLTVECFDLAESTFRRKSWTCSPKKKTGCKTTYEYDCIKTRPGQELLVTVNIFYKSFTTFERLYKVDDMKGRILKEILVHADVPTVSTSLSNAQGRMLREIPVPANVSTVSTSLSNAQVFHKLARYSWDGPSRRLTISVTPGPNRKTRLCYKQPSNVCAELESPVFHIIRTSYSLTANLSFPYLLPCLCVEVYSTEVDAKREKHCPFENNPLAGGRDIWVSSGLKIHSQTLVFKPLCTSASLMPSASLCWRVQETAVHCVQVPNTTLQVEDWRYDVSIVDQHPLMCVQFSLSGSYDVRCPFQRGNAKWEAVNLPAAGHFCVHLKSSIPASFSAQLCVLEGEWCVARGAVHSVITGNTTEAELRVPFSTLSAGLCVQVWRSAPFLIGKRLLCPHSSHGRWGLIAVASVVLVVFVMTLAFLTYCGVRRGLSDWQLGQKPVLLVCSSEQMPQVSAVCALASLLQGELCAGVRMALWAQNTGGVARLGPLPWLFGQCEAVREAGGRVLIAWSPEAQEAYCRWKKDGEREQSEVEKKKDVRNNDSVEEETAVLHRGEQSGQVVSDGQWEPSSATVPILRAALACLQCELQEGTEGHGFALVYFQGLSHSHDIPLELRGVPRYCLPQDFGGLVKELQGGTVAGGKRKGCSCWAGLLSKILALRLAHRLRMWLPQRPLEGNVKGVTVKLPWQPEREERPFRLARLPLPWLWRERTAQTAPWEKNRLTISTQKSST</sequence>
<evidence type="ECO:0000256" key="5">
    <source>
        <dbReference type="ARBA" id="ARBA00022729"/>
    </source>
</evidence>
<keyword evidence="6 12" id="KW-1133">Transmembrane helix</keyword>
<feature type="compositionally biased region" description="Basic and acidic residues" evidence="11">
    <location>
        <begin position="580"/>
        <end position="593"/>
    </location>
</feature>
<proteinExistence type="predicted"/>
<evidence type="ECO:0000259" key="13">
    <source>
        <dbReference type="Pfam" id="PF08357"/>
    </source>
</evidence>
<keyword evidence="10" id="KW-0395">Inflammatory response</keyword>
<dbReference type="InterPro" id="IPR027841">
    <property type="entry name" value="IL-17_rcpt_C/E_N"/>
</dbReference>
<keyword evidence="5" id="KW-0732">Signal</keyword>
<keyword evidence="8" id="KW-0675">Receptor</keyword>
<name>A0A9Q1HU37_CONCO</name>
<feature type="domain" description="SEFIR" evidence="13">
    <location>
        <begin position="491"/>
        <end position="684"/>
    </location>
</feature>
<dbReference type="Pfam" id="PF15037">
    <property type="entry name" value="IL17_R_N"/>
    <property type="match status" value="1"/>
</dbReference>
<keyword evidence="9" id="KW-0325">Glycoprotein</keyword>
<feature type="domain" description="Interleukin-17 receptor C/E N-terminal" evidence="14">
    <location>
        <begin position="229"/>
        <end position="435"/>
    </location>
</feature>
<dbReference type="GO" id="GO:0005886">
    <property type="term" value="C:plasma membrane"/>
    <property type="evidence" value="ECO:0007669"/>
    <property type="project" value="UniProtKB-SubCell"/>
</dbReference>
<evidence type="ECO:0000256" key="6">
    <source>
        <dbReference type="ARBA" id="ARBA00022989"/>
    </source>
</evidence>
<evidence type="ECO:0000256" key="8">
    <source>
        <dbReference type="ARBA" id="ARBA00023170"/>
    </source>
</evidence>
<dbReference type="AlphaFoldDB" id="A0A9Q1HU37"/>
<dbReference type="PANTHER" id="PTHR15583">
    <property type="entry name" value="INTERLEUKIN-17 RECEPTOR"/>
    <property type="match status" value="1"/>
</dbReference>
<evidence type="ECO:0000256" key="1">
    <source>
        <dbReference type="ARBA" id="ARBA00004162"/>
    </source>
</evidence>
<evidence type="ECO:0000313" key="16">
    <source>
        <dbReference type="Proteomes" id="UP001152803"/>
    </source>
</evidence>
<keyword evidence="4 12" id="KW-0812">Transmembrane</keyword>
<dbReference type="Proteomes" id="UP001152803">
    <property type="component" value="Unassembled WGS sequence"/>
</dbReference>
<feature type="compositionally biased region" description="Polar residues" evidence="11">
    <location>
        <begin position="607"/>
        <end position="616"/>
    </location>
</feature>
<dbReference type="PANTHER" id="PTHR15583:SF21">
    <property type="entry name" value="INTERLEUKIN-17 RECEPTOR E-LIKE"/>
    <property type="match status" value="1"/>
</dbReference>
<evidence type="ECO:0000256" key="3">
    <source>
        <dbReference type="ARBA" id="ARBA00022475"/>
    </source>
</evidence>
<evidence type="ECO:0000256" key="2">
    <source>
        <dbReference type="ARBA" id="ARBA00004479"/>
    </source>
</evidence>
<keyword evidence="16" id="KW-1185">Reference proteome</keyword>
<evidence type="ECO:0000256" key="10">
    <source>
        <dbReference type="ARBA" id="ARBA00023198"/>
    </source>
</evidence>
<dbReference type="OrthoDB" id="9894203at2759"/>
<protein>
    <submittedName>
        <fullName evidence="15">Uncharacterized protein</fullName>
    </submittedName>
</protein>
<evidence type="ECO:0000313" key="15">
    <source>
        <dbReference type="EMBL" id="KAJ8265172.1"/>
    </source>
</evidence>
<keyword evidence="7 12" id="KW-0472">Membrane</keyword>
<gene>
    <name evidence="15" type="ORF">COCON_G00142710</name>
</gene>
<evidence type="ECO:0000259" key="14">
    <source>
        <dbReference type="Pfam" id="PF15037"/>
    </source>
</evidence>
<dbReference type="EMBL" id="JAFJMO010000010">
    <property type="protein sequence ID" value="KAJ8265172.1"/>
    <property type="molecule type" value="Genomic_DNA"/>
</dbReference>
<dbReference type="GO" id="GO:0006954">
    <property type="term" value="P:inflammatory response"/>
    <property type="evidence" value="ECO:0007669"/>
    <property type="project" value="UniProtKB-KW"/>
</dbReference>
<accession>A0A9Q1HU37</accession>